<protein>
    <submittedName>
        <fullName evidence="1">Uncharacterized protein</fullName>
    </submittedName>
</protein>
<reference evidence="1 2" key="1">
    <citation type="submission" date="2013-11" db="EMBL/GenBank/DDBJ databases">
        <title>Draft genome of the bovine lungworm Dictyocaulus viviparus.</title>
        <authorList>
            <person name="Mitreva M."/>
        </authorList>
    </citation>
    <scope>NUCLEOTIDE SEQUENCE [LARGE SCALE GENOMIC DNA]</scope>
    <source>
        <strain evidence="1 2">HannoverDv2000</strain>
    </source>
</reference>
<dbReference type="Proteomes" id="UP000053766">
    <property type="component" value="Unassembled WGS sequence"/>
</dbReference>
<dbReference type="AlphaFoldDB" id="A0A0D8Y7L2"/>
<keyword evidence="2" id="KW-1185">Reference proteome</keyword>
<evidence type="ECO:0000313" key="1">
    <source>
        <dbReference type="EMBL" id="KJH52695.1"/>
    </source>
</evidence>
<accession>A0A0D8Y7L2</accession>
<dbReference type="OrthoDB" id="245697at2759"/>
<organism evidence="1 2">
    <name type="scientific">Dictyocaulus viviparus</name>
    <name type="common">Bovine lungworm</name>
    <dbReference type="NCBI Taxonomy" id="29172"/>
    <lineage>
        <taxon>Eukaryota</taxon>
        <taxon>Metazoa</taxon>
        <taxon>Ecdysozoa</taxon>
        <taxon>Nematoda</taxon>
        <taxon>Chromadorea</taxon>
        <taxon>Rhabditida</taxon>
        <taxon>Rhabditina</taxon>
        <taxon>Rhabditomorpha</taxon>
        <taxon>Strongyloidea</taxon>
        <taxon>Metastrongylidae</taxon>
        <taxon>Dictyocaulus</taxon>
    </lineage>
</organism>
<dbReference type="EMBL" id="KN716161">
    <property type="protein sequence ID" value="KJH52695.1"/>
    <property type="molecule type" value="Genomic_DNA"/>
</dbReference>
<reference evidence="2" key="2">
    <citation type="journal article" date="2016" name="Sci. Rep.">
        <title>Dictyocaulus viviparus genome, variome and transcriptome elucidate lungworm biology and support future intervention.</title>
        <authorList>
            <person name="McNulty S.N."/>
            <person name="Strube C."/>
            <person name="Rosa B.A."/>
            <person name="Martin J.C."/>
            <person name="Tyagi R."/>
            <person name="Choi Y.J."/>
            <person name="Wang Q."/>
            <person name="Hallsworth Pepin K."/>
            <person name="Zhang X."/>
            <person name="Ozersky P."/>
            <person name="Wilson R.K."/>
            <person name="Sternberg P.W."/>
            <person name="Gasser R.B."/>
            <person name="Mitreva M."/>
        </authorList>
    </citation>
    <scope>NUCLEOTIDE SEQUENCE [LARGE SCALE GENOMIC DNA]</scope>
    <source>
        <strain evidence="2">HannoverDv2000</strain>
    </source>
</reference>
<evidence type="ECO:0000313" key="2">
    <source>
        <dbReference type="Proteomes" id="UP000053766"/>
    </source>
</evidence>
<sequence length="135" mass="15732">MKISRQRTAKGGEIVRHAQLSDGMLLKFYKAPFDDEPCEQYVIYGFQLRETELESGGTQFDLIHHNQIRTDRKEHVISFRVEHEKSVNKDINTHFMNTNQVVNGIEARSRSRVNLLMRYQFVIIITKAATRLIPA</sequence>
<dbReference type="STRING" id="29172.A0A0D8Y7L2"/>
<name>A0A0D8Y7L2_DICVI</name>
<gene>
    <name evidence="1" type="ORF">DICVIV_01156</name>
</gene>
<proteinExistence type="predicted"/>